<keyword evidence="3" id="KW-1185">Reference proteome</keyword>
<protein>
    <submittedName>
        <fullName evidence="2">Uncharacterized protein</fullName>
    </submittedName>
</protein>
<sequence>MFTVQHARRTIQQHDLKALVEEQRLSPPKAKYKRAPILANMDLLNRWRNPDGSVISERPYPPSWWKMVFERMHSKYRYNVEKNFLYLFSHNAIITNGLLARWKPSRNFVPPSPDCRRCRNDRPQEPPGYESKEHAFFACPSLLPIWALARQWIETICRIDKLSEDRHENILCWPSRRVLPPLAIHIHSAVSHAIRRTFLELNDGDKIYADSTQQLAFHLLRQRATVEMERARQRDESDQHRTGRGPVVPNRASHVDVFLSEWHHPGAIEIDMSKREGNNIVFAGHLWPRPREPAVEEMALDQADRPRTEEPGEVGMADAT</sequence>
<organism evidence="2 3">
    <name type="scientific">Actinomortierella ambigua</name>
    <dbReference type="NCBI Taxonomy" id="1343610"/>
    <lineage>
        <taxon>Eukaryota</taxon>
        <taxon>Fungi</taxon>
        <taxon>Fungi incertae sedis</taxon>
        <taxon>Mucoromycota</taxon>
        <taxon>Mortierellomycotina</taxon>
        <taxon>Mortierellomycetes</taxon>
        <taxon>Mortierellales</taxon>
        <taxon>Mortierellaceae</taxon>
        <taxon>Actinomortierella</taxon>
    </lineage>
</organism>
<feature type="region of interest" description="Disordered" evidence="1">
    <location>
        <begin position="230"/>
        <end position="249"/>
    </location>
</feature>
<proteinExistence type="predicted"/>
<evidence type="ECO:0000256" key="1">
    <source>
        <dbReference type="SAM" id="MobiDB-lite"/>
    </source>
</evidence>
<name>A0A9P6TV51_9FUNG</name>
<dbReference type="Proteomes" id="UP000807716">
    <property type="component" value="Unassembled WGS sequence"/>
</dbReference>
<accession>A0A9P6TV51</accession>
<dbReference type="OrthoDB" id="2443146at2759"/>
<evidence type="ECO:0000313" key="2">
    <source>
        <dbReference type="EMBL" id="KAG0247891.1"/>
    </source>
</evidence>
<reference evidence="2" key="1">
    <citation type="journal article" date="2020" name="Fungal Divers.">
        <title>Resolving the Mortierellaceae phylogeny through synthesis of multi-gene phylogenetics and phylogenomics.</title>
        <authorList>
            <person name="Vandepol N."/>
            <person name="Liber J."/>
            <person name="Desiro A."/>
            <person name="Na H."/>
            <person name="Kennedy M."/>
            <person name="Barry K."/>
            <person name="Grigoriev I.V."/>
            <person name="Miller A.N."/>
            <person name="O'Donnell K."/>
            <person name="Stajich J.E."/>
            <person name="Bonito G."/>
        </authorList>
    </citation>
    <scope>NUCLEOTIDE SEQUENCE</scope>
    <source>
        <strain evidence="2">BC1065</strain>
    </source>
</reference>
<evidence type="ECO:0000313" key="3">
    <source>
        <dbReference type="Proteomes" id="UP000807716"/>
    </source>
</evidence>
<feature type="compositionally biased region" description="Basic and acidic residues" evidence="1">
    <location>
        <begin position="230"/>
        <end position="241"/>
    </location>
</feature>
<comment type="caution">
    <text evidence="2">The sequence shown here is derived from an EMBL/GenBank/DDBJ whole genome shotgun (WGS) entry which is preliminary data.</text>
</comment>
<dbReference type="EMBL" id="JAAAJB010001486">
    <property type="protein sequence ID" value="KAG0247891.1"/>
    <property type="molecule type" value="Genomic_DNA"/>
</dbReference>
<dbReference type="AlphaFoldDB" id="A0A9P6TV51"/>
<feature type="region of interest" description="Disordered" evidence="1">
    <location>
        <begin position="297"/>
        <end position="320"/>
    </location>
</feature>
<gene>
    <name evidence="2" type="ORF">DFQ27_001436</name>
</gene>